<evidence type="ECO:0000313" key="2">
    <source>
        <dbReference type="Proteomes" id="UP000474732"/>
    </source>
</evidence>
<dbReference type="GeneID" id="55627547"/>
<proteinExistence type="predicted"/>
<dbReference type="EMBL" id="MN994275">
    <property type="protein sequence ID" value="QIA28810.1"/>
    <property type="molecule type" value="Genomic_DNA"/>
</dbReference>
<evidence type="ECO:0000313" key="1">
    <source>
        <dbReference type="EMBL" id="QIA28810.1"/>
    </source>
</evidence>
<dbReference type="KEGG" id="vg:55627547"/>
<name>A0A6C0RTH1_9CAUD</name>
<reference evidence="1 2" key="1">
    <citation type="submission" date="2020-01" db="EMBL/GenBank/DDBJ databases">
        <authorList>
            <person name="Xiong X."/>
        </authorList>
    </citation>
    <scope>NUCLEOTIDE SEQUENCE [LARGE SCALE GENOMIC DNA]</scope>
</reference>
<accession>A0A6C0RTH1</accession>
<organism evidence="1 2">
    <name type="scientific">Streptomyces phage JXY1</name>
    <dbReference type="NCBI Taxonomy" id="2708562"/>
    <lineage>
        <taxon>Viruses</taxon>
        <taxon>Duplodnaviria</taxon>
        <taxon>Heunggongvirae</taxon>
        <taxon>Uroviricota</taxon>
        <taxon>Caudoviricetes</taxon>
        <taxon>Beephvirinae</taxon>
        <taxon>Manuelvirus</taxon>
        <taxon>Manuelvirus JXY1</taxon>
    </lineage>
</organism>
<dbReference type="RefSeq" id="YP_009856763.1">
    <property type="nucleotide sequence ID" value="NC_048854.1"/>
</dbReference>
<sequence>MGEGVQLLDKGKYDRTALKLQEVVDDPEMWAKSVSEDGTVGVRSDIYTLRTYLAYRKQMNQALLIRKMNGGSDDPKAESNFDLKNSWDRFVMGLIEADTRFAWVHSRWFATDMGFNLDTILSPESQRTLEESDASLIGEEATGFQGMPDMFDTMSQEAESGGANTQSLL</sequence>
<keyword evidence="2" id="KW-1185">Reference proteome</keyword>
<protein>
    <submittedName>
        <fullName evidence="1">Uncharacterized protein</fullName>
    </submittedName>
</protein>
<dbReference type="Proteomes" id="UP000474732">
    <property type="component" value="Segment"/>
</dbReference>